<evidence type="ECO:0000313" key="2">
    <source>
        <dbReference type="Proteomes" id="UP000830671"/>
    </source>
</evidence>
<name>A0A9Q8WD02_9PEZI</name>
<sequence>STSSRCVGATLSFRIHHDFFPPRSSKFKISTSRLTGDVQVQFAGRQANVRPARHRGYRPCLASGAPPILRRT</sequence>
<evidence type="ECO:0000313" key="1">
    <source>
        <dbReference type="EMBL" id="UQC78125.1"/>
    </source>
</evidence>
<dbReference type="Proteomes" id="UP000830671">
    <property type="component" value="Chromosome 2"/>
</dbReference>
<keyword evidence="2" id="KW-1185">Reference proteome</keyword>
<reference evidence="1" key="1">
    <citation type="journal article" date="2021" name="Mol. Plant Microbe Interact.">
        <title>Complete Genome Sequence of the Plant-Pathogenic Fungus Colletotrichum lupini.</title>
        <authorList>
            <person name="Baroncelli R."/>
            <person name="Pensec F."/>
            <person name="Da Lio D."/>
            <person name="Boufleur T."/>
            <person name="Vicente I."/>
            <person name="Sarrocco S."/>
            <person name="Picot A."/>
            <person name="Baraldi E."/>
            <person name="Sukno S."/>
            <person name="Thon M."/>
            <person name="Le Floch G."/>
        </authorList>
    </citation>
    <scope>NUCLEOTIDE SEQUENCE</scope>
    <source>
        <strain evidence="1">IMI 504893</strain>
    </source>
</reference>
<accession>A0A9Q8WD02</accession>
<gene>
    <name evidence="1" type="ORF">CLUP02_03599</name>
</gene>
<dbReference type="KEGG" id="clup:CLUP02_03599"/>
<dbReference type="AlphaFoldDB" id="A0A9Q8WD02"/>
<dbReference type="RefSeq" id="XP_049139762.1">
    <property type="nucleotide sequence ID" value="XM_049282619.1"/>
</dbReference>
<proteinExistence type="predicted"/>
<feature type="non-terminal residue" evidence="1">
    <location>
        <position position="1"/>
    </location>
</feature>
<dbReference type="GeneID" id="73337629"/>
<protein>
    <submittedName>
        <fullName evidence="1">Uncharacterized protein</fullName>
    </submittedName>
</protein>
<dbReference type="EMBL" id="CP019474">
    <property type="protein sequence ID" value="UQC78125.1"/>
    <property type="molecule type" value="Genomic_DNA"/>
</dbReference>
<organism evidence="1 2">
    <name type="scientific">Colletotrichum lupini</name>
    <dbReference type="NCBI Taxonomy" id="145971"/>
    <lineage>
        <taxon>Eukaryota</taxon>
        <taxon>Fungi</taxon>
        <taxon>Dikarya</taxon>
        <taxon>Ascomycota</taxon>
        <taxon>Pezizomycotina</taxon>
        <taxon>Sordariomycetes</taxon>
        <taxon>Hypocreomycetidae</taxon>
        <taxon>Glomerellales</taxon>
        <taxon>Glomerellaceae</taxon>
        <taxon>Colletotrichum</taxon>
        <taxon>Colletotrichum acutatum species complex</taxon>
    </lineage>
</organism>